<dbReference type="InterPro" id="IPR012867">
    <property type="entry name" value="DUF1648"/>
</dbReference>
<evidence type="ECO:0000313" key="3">
    <source>
        <dbReference type="EMBL" id="KXZ17680.1"/>
    </source>
</evidence>
<name>A0A150F5I8_9BACI</name>
<feature type="transmembrane region" description="Helical" evidence="1">
    <location>
        <begin position="7"/>
        <end position="27"/>
    </location>
</feature>
<evidence type="ECO:0000259" key="2">
    <source>
        <dbReference type="Pfam" id="PF07853"/>
    </source>
</evidence>
<feature type="transmembrane region" description="Helical" evidence="1">
    <location>
        <begin position="47"/>
        <end position="64"/>
    </location>
</feature>
<reference evidence="4" key="1">
    <citation type="submission" date="2016-02" db="EMBL/GenBank/DDBJ databases">
        <authorList>
            <person name="Dunlap C."/>
        </authorList>
    </citation>
    <scope>NUCLEOTIDE SEQUENCE [LARGE SCALE GENOMIC DNA]</scope>
    <source>
        <strain evidence="4">NRRL B-41092</strain>
    </source>
</reference>
<protein>
    <recommendedName>
        <fullName evidence="2">DUF1648 domain-containing protein</fullName>
    </recommendedName>
</protein>
<feature type="transmembrane region" description="Helical" evidence="1">
    <location>
        <begin position="71"/>
        <end position="89"/>
    </location>
</feature>
<evidence type="ECO:0000313" key="4">
    <source>
        <dbReference type="Proteomes" id="UP000075430"/>
    </source>
</evidence>
<keyword evidence="1" id="KW-0812">Transmembrane</keyword>
<comment type="caution">
    <text evidence="3">The sequence shown here is derived from an EMBL/GenBank/DDBJ whole genome shotgun (WGS) entry which is preliminary data.</text>
</comment>
<dbReference type="STRING" id="1793963.AXI58_18190"/>
<gene>
    <name evidence="3" type="ORF">AXI58_18190</name>
</gene>
<dbReference type="OrthoDB" id="2918262at2"/>
<proteinExistence type="predicted"/>
<keyword evidence="1" id="KW-1133">Transmembrane helix</keyword>
<keyword evidence="1" id="KW-0472">Membrane</keyword>
<sequence>MFLMNDKVLWGTVVLAFILSIVFYPFLPADMAIHYDVANRPNIAINKTIGVLVFPVLMIVCMFIRKQYVQFFLVVYCLLVVHIAVMWLAL</sequence>
<evidence type="ECO:0000256" key="1">
    <source>
        <dbReference type="SAM" id="Phobius"/>
    </source>
</evidence>
<keyword evidence="4" id="KW-1185">Reference proteome</keyword>
<dbReference type="AlphaFoldDB" id="A0A150F5I8"/>
<dbReference type="RefSeq" id="WP_061522186.1">
    <property type="nucleotide sequence ID" value="NZ_JARLZY010000011.1"/>
</dbReference>
<dbReference type="EMBL" id="LSBA01000019">
    <property type="protein sequence ID" value="KXZ17680.1"/>
    <property type="molecule type" value="Genomic_DNA"/>
</dbReference>
<feature type="domain" description="DUF1648" evidence="2">
    <location>
        <begin position="13"/>
        <end position="59"/>
    </location>
</feature>
<organism evidence="3 4">
    <name type="scientific">Bacillus nakamurai</name>
    <dbReference type="NCBI Taxonomy" id="1793963"/>
    <lineage>
        <taxon>Bacteria</taxon>
        <taxon>Bacillati</taxon>
        <taxon>Bacillota</taxon>
        <taxon>Bacilli</taxon>
        <taxon>Bacillales</taxon>
        <taxon>Bacillaceae</taxon>
        <taxon>Bacillus</taxon>
    </lineage>
</organism>
<dbReference type="Pfam" id="PF07853">
    <property type="entry name" value="DUF1648"/>
    <property type="match status" value="1"/>
</dbReference>
<accession>A0A150F5I8</accession>
<dbReference type="Proteomes" id="UP000075430">
    <property type="component" value="Unassembled WGS sequence"/>
</dbReference>